<accession>A0A0C9YJS2</accession>
<proteinExistence type="predicted"/>
<keyword evidence="2" id="KW-1185">Reference proteome</keyword>
<dbReference type="STRING" id="765257.A0A0C9YJS2"/>
<dbReference type="Pfam" id="PF20414">
    <property type="entry name" value="DUF6698"/>
    <property type="match status" value="1"/>
</dbReference>
<dbReference type="AlphaFoldDB" id="A0A0C9YJS2"/>
<reference evidence="1 2" key="1">
    <citation type="submission" date="2014-04" db="EMBL/GenBank/DDBJ databases">
        <authorList>
            <consortium name="DOE Joint Genome Institute"/>
            <person name="Kuo A."/>
            <person name="Kohler A."/>
            <person name="Costa M.D."/>
            <person name="Nagy L.G."/>
            <person name="Floudas D."/>
            <person name="Copeland A."/>
            <person name="Barry K.W."/>
            <person name="Cichocki N."/>
            <person name="Veneault-Fourrey C."/>
            <person name="LaButti K."/>
            <person name="Lindquist E.A."/>
            <person name="Lipzen A."/>
            <person name="Lundell T."/>
            <person name="Morin E."/>
            <person name="Murat C."/>
            <person name="Sun H."/>
            <person name="Tunlid A."/>
            <person name="Henrissat B."/>
            <person name="Grigoriev I.V."/>
            <person name="Hibbett D.S."/>
            <person name="Martin F."/>
            <person name="Nordberg H.P."/>
            <person name="Cantor M.N."/>
            <person name="Hua S.X."/>
        </authorList>
    </citation>
    <scope>NUCLEOTIDE SEQUENCE [LARGE SCALE GENOMIC DNA]</scope>
    <source>
        <strain evidence="1 2">441</strain>
    </source>
</reference>
<feature type="non-terminal residue" evidence="1">
    <location>
        <position position="131"/>
    </location>
</feature>
<evidence type="ECO:0000313" key="1">
    <source>
        <dbReference type="EMBL" id="KIK14019.1"/>
    </source>
</evidence>
<dbReference type="EMBL" id="KN833960">
    <property type="protein sequence ID" value="KIK14019.1"/>
    <property type="molecule type" value="Genomic_DNA"/>
</dbReference>
<dbReference type="HOGENOM" id="CLU_035918_7_0_1"/>
<sequence length="131" mass="14958">MFLMKAFKHIFTSPSSTNFDISTAEPPLKRWKGLSDRHSHSHVASLIGMKSVAPHVIAYTAVQLRFALSSCTSWHIIDKDFNYEVFYNNILTFFEDCCTECDKAEIVELLLWWNCSVFGHTNVSAYCPQAT</sequence>
<dbReference type="InterPro" id="IPR046521">
    <property type="entry name" value="DUF6698"/>
</dbReference>
<reference evidence="2" key="2">
    <citation type="submission" date="2015-01" db="EMBL/GenBank/DDBJ databases">
        <title>Evolutionary Origins and Diversification of the Mycorrhizal Mutualists.</title>
        <authorList>
            <consortium name="DOE Joint Genome Institute"/>
            <consortium name="Mycorrhizal Genomics Consortium"/>
            <person name="Kohler A."/>
            <person name="Kuo A."/>
            <person name="Nagy L.G."/>
            <person name="Floudas D."/>
            <person name="Copeland A."/>
            <person name="Barry K.W."/>
            <person name="Cichocki N."/>
            <person name="Veneault-Fourrey C."/>
            <person name="LaButti K."/>
            <person name="Lindquist E.A."/>
            <person name="Lipzen A."/>
            <person name="Lundell T."/>
            <person name="Morin E."/>
            <person name="Murat C."/>
            <person name="Riley R."/>
            <person name="Ohm R."/>
            <person name="Sun H."/>
            <person name="Tunlid A."/>
            <person name="Henrissat B."/>
            <person name="Grigoriev I.V."/>
            <person name="Hibbett D.S."/>
            <person name="Martin F."/>
        </authorList>
    </citation>
    <scope>NUCLEOTIDE SEQUENCE [LARGE SCALE GENOMIC DNA]</scope>
    <source>
        <strain evidence="2">441</strain>
    </source>
</reference>
<organism evidence="1 2">
    <name type="scientific">Pisolithus microcarpus 441</name>
    <dbReference type="NCBI Taxonomy" id="765257"/>
    <lineage>
        <taxon>Eukaryota</taxon>
        <taxon>Fungi</taxon>
        <taxon>Dikarya</taxon>
        <taxon>Basidiomycota</taxon>
        <taxon>Agaricomycotina</taxon>
        <taxon>Agaricomycetes</taxon>
        <taxon>Agaricomycetidae</taxon>
        <taxon>Boletales</taxon>
        <taxon>Sclerodermatineae</taxon>
        <taxon>Pisolithaceae</taxon>
        <taxon>Pisolithus</taxon>
    </lineage>
</organism>
<dbReference type="Proteomes" id="UP000054018">
    <property type="component" value="Unassembled WGS sequence"/>
</dbReference>
<gene>
    <name evidence="1" type="ORF">PISMIDRAFT_643351</name>
</gene>
<dbReference type="OrthoDB" id="2662502at2759"/>
<name>A0A0C9YJS2_9AGAM</name>
<protein>
    <submittedName>
        <fullName evidence="1">Unplaced genomic scaffold scaffold_276, whole genome shotgun sequence</fullName>
    </submittedName>
</protein>
<evidence type="ECO:0000313" key="2">
    <source>
        <dbReference type="Proteomes" id="UP000054018"/>
    </source>
</evidence>